<dbReference type="GO" id="GO:0004601">
    <property type="term" value="F:peroxidase activity"/>
    <property type="evidence" value="ECO:0007669"/>
    <property type="project" value="UniProtKB-KW"/>
</dbReference>
<gene>
    <name evidence="4" type="primary">LOC103522466</name>
</gene>
<dbReference type="InterPro" id="IPR010255">
    <property type="entry name" value="Haem_peroxidase_sf"/>
</dbReference>
<keyword evidence="1" id="KW-0560">Oxidoreductase</keyword>
<proteinExistence type="predicted"/>
<dbReference type="AlphaFoldDB" id="A0A1S3DQ66"/>
<evidence type="ECO:0000313" key="4">
    <source>
        <dbReference type="RefSeq" id="XP_008485790.1"/>
    </source>
</evidence>
<accession>A0A1S3DQ66</accession>
<dbReference type="PANTHER" id="PTHR11475">
    <property type="entry name" value="OXIDASE/PEROXIDASE"/>
    <property type="match status" value="1"/>
</dbReference>
<dbReference type="GO" id="GO:0005615">
    <property type="term" value="C:extracellular space"/>
    <property type="evidence" value="ECO:0007669"/>
    <property type="project" value="TreeGrafter"/>
</dbReference>
<evidence type="ECO:0000256" key="2">
    <source>
        <dbReference type="PIRSR" id="PIRSR619791-2"/>
    </source>
</evidence>
<keyword evidence="1" id="KW-0575">Peroxidase</keyword>
<dbReference type="STRING" id="121845.A0A1S3DQ66"/>
<dbReference type="PaxDb" id="121845-A0A1S3DQ66"/>
<reference evidence="4" key="1">
    <citation type="submission" date="2025-08" db="UniProtKB">
        <authorList>
            <consortium name="RefSeq"/>
        </authorList>
    </citation>
    <scope>IDENTIFICATION</scope>
</reference>
<keyword evidence="2" id="KW-0479">Metal-binding</keyword>
<organism evidence="3 4">
    <name type="scientific">Diaphorina citri</name>
    <name type="common">Asian citrus psyllid</name>
    <dbReference type="NCBI Taxonomy" id="121845"/>
    <lineage>
        <taxon>Eukaryota</taxon>
        <taxon>Metazoa</taxon>
        <taxon>Ecdysozoa</taxon>
        <taxon>Arthropoda</taxon>
        <taxon>Hexapoda</taxon>
        <taxon>Insecta</taxon>
        <taxon>Pterygota</taxon>
        <taxon>Neoptera</taxon>
        <taxon>Paraneoptera</taxon>
        <taxon>Hemiptera</taxon>
        <taxon>Sternorrhyncha</taxon>
        <taxon>Psylloidea</taxon>
        <taxon>Psyllidae</taxon>
        <taxon>Diaphorininae</taxon>
        <taxon>Diaphorina</taxon>
    </lineage>
</organism>
<dbReference type="PANTHER" id="PTHR11475:SF58">
    <property type="entry name" value="PEROXIDASIN"/>
    <property type="match status" value="1"/>
</dbReference>
<dbReference type="OMA" id="NDFRERC"/>
<dbReference type="Proteomes" id="UP000079169">
    <property type="component" value="Unplaced"/>
</dbReference>
<dbReference type="Gene3D" id="1.10.640.10">
    <property type="entry name" value="Haem peroxidase domain superfamily, animal type"/>
    <property type="match status" value="1"/>
</dbReference>
<keyword evidence="2" id="KW-0349">Heme</keyword>
<dbReference type="SUPFAM" id="SSF48113">
    <property type="entry name" value="Heme-dependent peroxidases"/>
    <property type="match status" value="1"/>
</dbReference>
<dbReference type="Pfam" id="PF03098">
    <property type="entry name" value="An_peroxidase"/>
    <property type="match status" value="1"/>
</dbReference>
<name>A0A1S3DQ66_DIACI</name>
<evidence type="ECO:0000313" key="3">
    <source>
        <dbReference type="Proteomes" id="UP000079169"/>
    </source>
</evidence>
<evidence type="ECO:0000256" key="1">
    <source>
        <dbReference type="ARBA" id="ARBA00022559"/>
    </source>
</evidence>
<protein>
    <submittedName>
        <fullName evidence="4">Peroxidasin-like</fullName>
    </submittedName>
</protein>
<keyword evidence="3" id="KW-1185">Reference proteome</keyword>
<feature type="binding site" description="axial binding residue" evidence="2">
    <location>
        <position position="31"/>
    </location>
    <ligand>
        <name>heme b</name>
        <dbReference type="ChEBI" id="CHEBI:60344"/>
    </ligand>
    <ligandPart>
        <name>Fe</name>
        <dbReference type="ChEBI" id="CHEBI:18248"/>
    </ligandPart>
</feature>
<keyword evidence="2" id="KW-0408">Iron</keyword>
<sequence>MAELGEYKGYNPNIAADISNVFATVALRFGHTLINPILTRLNENYTTIPEGDLSLGKAFFSPWRLVDEGGVDPLLRGFITSPAKRKRPTENLNKELTDKLFTTFHAVSLDLAAMNIQRGRDHGIPEYNAWREYCGLPRANTFEDLAREITDRRVRDKLQRLYGHPGNIDPFVGAILEDQVDGGRVGPTMRCLLIDQFKRIRDGDRFWYENPSTFKPAQLTQIKQASLARVICDSGDRLTEKYSIIRNYLL</sequence>
<dbReference type="InterPro" id="IPR037120">
    <property type="entry name" value="Haem_peroxidase_sf_animal"/>
</dbReference>
<dbReference type="KEGG" id="dci:103522466"/>
<dbReference type="GO" id="GO:0006979">
    <property type="term" value="P:response to oxidative stress"/>
    <property type="evidence" value="ECO:0007669"/>
    <property type="project" value="InterPro"/>
</dbReference>
<dbReference type="PRINTS" id="PR00457">
    <property type="entry name" value="ANPEROXIDASE"/>
</dbReference>
<dbReference type="PROSITE" id="PS50292">
    <property type="entry name" value="PEROXIDASE_3"/>
    <property type="match status" value="1"/>
</dbReference>
<dbReference type="GeneID" id="103522466"/>
<dbReference type="RefSeq" id="XP_008485790.1">
    <property type="nucleotide sequence ID" value="XM_008487568.2"/>
</dbReference>
<dbReference type="GO" id="GO:0046872">
    <property type="term" value="F:metal ion binding"/>
    <property type="evidence" value="ECO:0007669"/>
    <property type="project" value="UniProtKB-KW"/>
</dbReference>
<dbReference type="GO" id="GO:0020037">
    <property type="term" value="F:heme binding"/>
    <property type="evidence" value="ECO:0007669"/>
    <property type="project" value="InterPro"/>
</dbReference>
<dbReference type="InterPro" id="IPR019791">
    <property type="entry name" value="Haem_peroxidase_animal"/>
</dbReference>